<evidence type="ECO:0000256" key="2">
    <source>
        <dbReference type="ARBA" id="ARBA00007228"/>
    </source>
</evidence>
<dbReference type="InterPro" id="IPR047261">
    <property type="entry name" value="MRM1_MeTrfase_dom"/>
</dbReference>
<evidence type="ECO:0000256" key="8">
    <source>
        <dbReference type="ARBA" id="ARBA00023128"/>
    </source>
</evidence>
<dbReference type="InterPro" id="IPR013123">
    <property type="entry name" value="SpoU_subst-bd"/>
</dbReference>
<dbReference type="GO" id="GO:0016435">
    <property type="term" value="F:rRNA (guanine) methyltransferase activity"/>
    <property type="evidence" value="ECO:0007669"/>
    <property type="project" value="TreeGrafter"/>
</dbReference>
<dbReference type="SUPFAM" id="SSF75217">
    <property type="entry name" value="alpha/beta knot"/>
    <property type="match status" value="1"/>
</dbReference>
<keyword evidence="3" id="KW-0698">rRNA processing</keyword>
<dbReference type="PANTHER" id="PTHR46103">
    <property type="entry name" value="RRNA METHYLTRANSFERASE 1, MITOCHONDRIAL"/>
    <property type="match status" value="1"/>
</dbReference>
<dbReference type="EMBL" id="VXIS01000093">
    <property type="protein sequence ID" value="KAA8905989.1"/>
    <property type="molecule type" value="Genomic_DNA"/>
</dbReference>
<dbReference type="Pfam" id="PF08032">
    <property type="entry name" value="SpoU_sub_bind"/>
    <property type="match status" value="1"/>
</dbReference>
<dbReference type="InterPro" id="IPR029026">
    <property type="entry name" value="tRNA_m1G_MTases_N"/>
</dbReference>
<evidence type="ECO:0000256" key="5">
    <source>
        <dbReference type="ARBA" id="ARBA00022679"/>
    </source>
</evidence>
<keyword evidence="12" id="KW-1185">Reference proteome</keyword>
<evidence type="ECO:0000256" key="4">
    <source>
        <dbReference type="ARBA" id="ARBA00022603"/>
    </source>
</evidence>
<proteinExistence type="inferred from homology"/>
<dbReference type="FunCoup" id="A0A5J5EW86">
    <property type="interactions" value="226"/>
</dbReference>
<keyword evidence="5 11" id="KW-0808">Transferase</keyword>
<evidence type="ECO:0000259" key="10">
    <source>
        <dbReference type="SMART" id="SM00967"/>
    </source>
</evidence>
<dbReference type="Gene3D" id="3.30.1330.30">
    <property type="match status" value="1"/>
</dbReference>
<feature type="non-terminal residue" evidence="11">
    <location>
        <position position="1"/>
    </location>
</feature>
<organism evidence="11 12">
    <name type="scientific">Sphaerosporella brunnea</name>
    <dbReference type="NCBI Taxonomy" id="1250544"/>
    <lineage>
        <taxon>Eukaryota</taxon>
        <taxon>Fungi</taxon>
        <taxon>Dikarya</taxon>
        <taxon>Ascomycota</taxon>
        <taxon>Pezizomycotina</taxon>
        <taxon>Pezizomycetes</taxon>
        <taxon>Pezizales</taxon>
        <taxon>Pyronemataceae</taxon>
        <taxon>Sphaerosporella</taxon>
    </lineage>
</organism>
<protein>
    <recommendedName>
        <fullName evidence="9">rRNA methyltransferase 1, mitochondrial</fullName>
    </recommendedName>
</protein>
<dbReference type="SMART" id="SM00967">
    <property type="entry name" value="SpoU_sub_bind"/>
    <property type="match status" value="1"/>
</dbReference>
<dbReference type="Proteomes" id="UP000326924">
    <property type="component" value="Unassembled WGS sequence"/>
</dbReference>
<evidence type="ECO:0000256" key="9">
    <source>
        <dbReference type="ARBA" id="ARBA00034881"/>
    </source>
</evidence>
<dbReference type="GO" id="GO:0005739">
    <property type="term" value="C:mitochondrion"/>
    <property type="evidence" value="ECO:0007669"/>
    <property type="project" value="UniProtKB-SubCell"/>
</dbReference>
<reference evidence="11 12" key="1">
    <citation type="submission" date="2019-09" db="EMBL/GenBank/DDBJ databases">
        <title>Draft genome of the ectomycorrhizal ascomycete Sphaerosporella brunnea.</title>
        <authorList>
            <consortium name="DOE Joint Genome Institute"/>
            <person name="Benucci G.M."/>
            <person name="Marozzi G."/>
            <person name="Antonielli L."/>
            <person name="Sanchez S."/>
            <person name="Marco P."/>
            <person name="Wang X."/>
            <person name="Falini L.B."/>
            <person name="Barry K."/>
            <person name="Haridas S."/>
            <person name="Lipzen A."/>
            <person name="Labutti K."/>
            <person name="Grigoriev I.V."/>
            <person name="Murat C."/>
            <person name="Martin F."/>
            <person name="Albertini E."/>
            <person name="Donnini D."/>
            <person name="Bonito G."/>
        </authorList>
    </citation>
    <scope>NUCLEOTIDE SEQUENCE [LARGE SCALE GENOMIC DNA]</scope>
    <source>
        <strain evidence="11 12">Sb_GMNB300</strain>
    </source>
</reference>
<evidence type="ECO:0000256" key="7">
    <source>
        <dbReference type="ARBA" id="ARBA00022946"/>
    </source>
</evidence>
<dbReference type="GO" id="GO:0003723">
    <property type="term" value="F:RNA binding"/>
    <property type="evidence" value="ECO:0007669"/>
    <property type="project" value="InterPro"/>
</dbReference>
<dbReference type="PANTHER" id="PTHR46103:SF1">
    <property type="entry name" value="RRNA METHYLTRANSFERASE 1, MITOCHONDRIAL"/>
    <property type="match status" value="1"/>
</dbReference>
<evidence type="ECO:0000313" key="11">
    <source>
        <dbReference type="EMBL" id="KAA8905989.1"/>
    </source>
</evidence>
<dbReference type="OrthoDB" id="270651at2759"/>
<dbReference type="InterPro" id="IPR001537">
    <property type="entry name" value="SpoU_MeTrfase"/>
</dbReference>
<dbReference type="SUPFAM" id="SSF55315">
    <property type="entry name" value="L30e-like"/>
    <property type="match status" value="1"/>
</dbReference>
<dbReference type="AlphaFoldDB" id="A0A5J5EW86"/>
<evidence type="ECO:0000256" key="3">
    <source>
        <dbReference type="ARBA" id="ARBA00022552"/>
    </source>
</evidence>
<accession>A0A5J5EW86</accession>
<evidence type="ECO:0000256" key="1">
    <source>
        <dbReference type="ARBA" id="ARBA00004173"/>
    </source>
</evidence>
<dbReference type="InParanoid" id="A0A5J5EW86"/>
<keyword evidence="8" id="KW-0496">Mitochondrion</keyword>
<feature type="domain" description="RNA 2-O ribose methyltransferase substrate binding" evidence="10">
    <location>
        <begin position="18"/>
        <end position="100"/>
    </location>
</feature>
<name>A0A5J5EW86_9PEZI</name>
<comment type="subcellular location">
    <subcellularLocation>
        <location evidence="1">Mitochondrion</location>
    </subcellularLocation>
</comment>
<dbReference type="Pfam" id="PF00588">
    <property type="entry name" value="SpoU_methylase"/>
    <property type="match status" value="1"/>
</dbReference>
<evidence type="ECO:0000256" key="6">
    <source>
        <dbReference type="ARBA" id="ARBA00022691"/>
    </source>
</evidence>
<sequence>YTITPRRTIEKVNQDAEWIFGASVVEAALKANHRTLYRLYIYAGENRTTASKERDSYLKKLARQRNVEVQEVTDSGMLESMSSSRPHNGYVLEASPLRKIPILSLLAVDIDKSNFGLQKAQHDFTGANQTLAEIPGFLPNRTPGRYPLILMLDELLDPGNLGAILRSAYYMGCSALMVTERNCAPLSPVCLKAAVGAAEFMPILTHVTPPRLIKDSQEKGWKFFAAVPPIADASKDKLKKYLSVQDQEVREALNQGPVVLMLGSEGDGLRTTLSRMCDKYISIPSALDVYPGVDSLNVSVAAAVLVQGFVGGARSLGSKVDNSAAQDTLW</sequence>
<dbReference type="InterPro" id="IPR029028">
    <property type="entry name" value="Alpha/beta_knot_MTases"/>
</dbReference>
<comment type="similarity">
    <text evidence="2">Belongs to the class IV-like SAM-binding methyltransferase superfamily. RNA methyltransferase TrmH family.</text>
</comment>
<evidence type="ECO:0000313" key="12">
    <source>
        <dbReference type="Proteomes" id="UP000326924"/>
    </source>
</evidence>
<dbReference type="InterPro" id="IPR029064">
    <property type="entry name" value="Ribosomal_eL30-like_sf"/>
</dbReference>
<keyword evidence="6" id="KW-0949">S-adenosyl-L-methionine</keyword>
<dbReference type="CDD" id="cd18105">
    <property type="entry name" value="SpoU-like_MRM1"/>
    <property type="match status" value="1"/>
</dbReference>
<keyword evidence="7" id="KW-0809">Transit peptide</keyword>
<dbReference type="Gene3D" id="3.40.1280.10">
    <property type="match status" value="1"/>
</dbReference>
<dbReference type="InterPro" id="IPR047182">
    <property type="entry name" value="MRM1"/>
</dbReference>
<gene>
    <name evidence="11" type="ORF">FN846DRAFT_778635</name>
</gene>
<comment type="caution">
    <text evidence="11">The sequence shown here is derived from an EMBL/GenBank/DDBJ whole genome shotgun (WGS) entry which is preliminary data.</text>
</comment>
<keyword evidence="4 11" id="KW-0489">Methyltransferase</keyword>